<proteinExistence type="predicted"/>
<accession>A0A5B7AUC5</accession>
<feature type="signal peptide" evidence="1">
    <location>
        <begin position="1"/>
        <end position="26"/>
    </location>
</feature>
<dbReference type="PANTHER" id="PTHR12861">
    <property type="entry name" value="TRANSLOCON-ASSOCIATED PROTEIN, BETA SUBUNIT PRECURSOR TRAP-BETA SIGNAL SEQUENCE RECEPTOR BETA SUBUNIT"/>
    <property type="match status" value="1"/>
</dbReference>
<evidence type="ECO:0000313" key="2">
    <source>
        <dbReference type="EMBL" id="MPA60054.1"/>
    </source>
</evidence>
<reference evidence="2" key="1">
    <citation type="submission" date="2019-08" db="EMBL/GenBank/DDBJ databases">
        <title>Reference gene set and small RNA set construction with multiple tissues from Davidia involucrata Baill.</title>
        <authorList>
            <person name="Yang H."/>
            <person name="Zhou C."/>
            <person name="Li G."/>
            <person name="Wang J."/>
            <person name="Gao P."/>
            <person name="Wang M."/>
            <person name="Wang R."/>
            <person name="Zhao Y."/>
        </authorList>
    </citation>
    <scope>NUCLEOTIDE SEQUENCE</scope>
    <source>
        <tissue evidence="2">Mixed with DoveR01_LX</tissue>
    </source>
</reference>
<dbReference type="GO" id="GO:0005783">
    <property type="term" value="C:endoplasmic reticulum"/>
    <property type="evidence" value="ECO:0007669"/>
    <property type="project" value="TreeGrafter"/>
</dbReference>
<sequence>MAIPMKVASMTVFVLSALFFISAALAISDSPFIVAHKKATLTKLKSGAERVSVSIDIYNRGSATAYDVSLTDDSWAQNVFDFVNGNTSKSWERLDAGSLVSHSFELESKAKSIYHGAPAVITFRIPTKTRLQEAYSTPILPLDILGDIIPEMKFELVKRFLVKYGSQISVISLVTLSGYIIATPSKPSAAKGSKKRH</sequence>
<protein>
    <submittedName>
        <fullName evidence="2">Putative translocon-associated protein subunit beta-like</fullName>
    </submittedName>
</protein>
<organism evidence="2">
    <name type="scientific">Davidia involucrata</name>
    <name type="common">Dove tree</name>
    <dbReference type="NCBI Taxonomy" id="16924"/>
    <lineage>
        <taxon>Eukaryota</taxon>
        <taxon>Viridiplantae</taxon>
        <taxon>Streptophyta</taxon>
        <taxon>Embryophyta</taxon>
        <taxon>Tracheophyta</taxon>
        <taxon>Spermatophyta</taxon>
        <taxon>Magnoliopsida</taxon>
        <taxon>eudicotyledons</taxon>
        <taxon>Gunneridae</taxon>
        <taxon>Pentapetalae</taxon>
        <taxon>asterids</taxon>
        <taxon>Cornales</taxon>
        <taxon>Nyssaceae</taxon>
        <taxon>Davidia</taxon>
    </lineage>
</organism>
<dbReference type="EMBL" id="GHES01029495">
    <property type="protein sequence ID" value="MPA60054.1"/>
    <property type="molecule type" value="Transcribed_RNA"/>
</dbReference>
<evidence type="ECO:0000256" key="1">
    <source>
        <dbReference type="SAM" id="SignalP"/>
    </source>
</evidence>
<dbReference type="AlphaFoldDB" id="A0A5B7AUC5"/>
<keyword evidence="1" id="KW-0732">Signal</keyword>
<feature type="chain" id="PRO_5022873906" evidence="1">
    <location>
        <begin position="27"/>
        <end position="197"/>
    </location>
</feature>
<gene>
    <name evidence="2" type="ORF">Din_029495</name>
</gene>
<dbReference type="PANTHER" id="PTHR12861:SF3">
    <property type="entry name" value="TRANSLOCON-ASSOCIATED PROTEIN SUBUNIT BETA"/>
    <property type="match status" value="1"/>
</dbReference>
<name>A0A5B7AUC5_DAVIN</name>
<dbReference type="Pfam" id="PF05753">
    <property type="entry name" value="TRAP_beta"/>
    <property type="match status" value="1"/>
</dbReference>